<protein>
    <recommendedName>
        <fullName evidence="14">Dedicator of cytokinesis protein 1</fullName>
    </recommendedName>
</protein>
<evidence type="ECO:0008006" key="14">
    <source>
        <dbReference type="Google" id="ProtNLM"/>
    </source>
</evidence>
<feature type="compositionally biased region" description="Polar residues" evidence="8">
    <location>
        <begin position="1839"/>
        <end position="1856"/>
    </location>
</feature>
<reference evidence="12 13" key="1">
    <citation type="submission" date="2022-05" db="EMBL/GenBank/DDBJ databases">
        <authorList>
            <consortium name="Genoscope - CEA"/>
            <person name="William W."/>
        </authorList>
    </citation>
    <scope>NUCLEOTIDE SEQUENCE [LARGE SCALE GENOMIC DNA]</scope>
</reference>
<dbReference type="Gene3D" id="1.20.1270.350">
    <property type="entry name" value="Dedicator of cytokinesis N-terminal subdomain"/>
    <property type="match status" value="1"/>
</dbReference>
<organism evidence="12 13">
    <name type="scientific">Porites evermanni</name>
    <dbReference type="NCBI Taxonomy" id="104178"/>
    <lineage>
        <taxon>Eukaryota</taxon>
        <taxon>Metazoa</taxon>
        <taxon>Cnidaria</taxon>
        <taxon>Anthozoa</taxon>
        <taxon>Hexacorallia</taxon>
        <taxon>Scleractinia</taxon>
        <taxon>Fungiina</taxon>
        <taxon>Poritidae</taxon>
        <taxon>Porites</taxon>
    </lineage>
</organism>
<dbReference type="InterPro" id="IPR042455">
    <property type="entry name" value="DOCK_N_sub1"/>
</dbReference>
<dbReference type="SMART" id="SM00326">
    <property type="entry name" value="SH3"/>
    <property type="match status" value="1"/>
</dbReference>
<feature type="compositionally biased region" description="Basic and acidic residues" evidence="8">
    <location>
        <begin position="1606"/>
        <end position="1617"/>
    </location>
</feature>
<feature type="compositionally biased region" description="Basic and acidic residues" evidence="8">
    <location>
        <begin position="1631"/>
        <end position="1646"/>
    </location>
</feature>
<dbReference type="Pfam" id="PF16172">
    <property type="entry name" value="DOCK_N"/>
    <property type="match status" value="1"/>
</dbReference>
<feature type="domain" description="C2 DOCK-type" evidence="10">
    <location>
        <begin position="431"/>
        <end position="610"/>
    </location>
</feature>
<dbReference type="InterPro" id="IPR046770">
    <property type="entry name" value="DOCKER_Lobe_B"/>
</dbReference>
<evidence type="ECO:0000256" key="6">
    <source>
        <dbReference type="PROSITE-ProRule" id="PRU00192"/>
    </source>
</evidence>
<comment type="caution">
    <text evidence="12">The sequence shown here is derived from an EMBL/GenBank/DDBJ whole genome shotgun (WGS) entry which is preliminary data.</text>
</comment>
<dbReference type="InterPro" id="IPR001452">
    <property type="entry name" value="SH3_domain"/>
</dbReference>
<feature type="compositionally biased region" description="Polar residues" evidence="8">
    <location>
        <begin position="1940"/>
        <end position="1951"/>
    </location>
</feature>
<dbReference type="Pfam" id="PF20421">
    <property type="entry name" value="DHR-2_Lobe_C"/>
    <property type="match status" value="1"/>
</dbReference>
<evidence type="ECO:0000313" key="12">
    <source>
        <dbReference type="EMBL" id="CAH3014484.1"/>
    </source>
</evidence>
<dbReference type="Gene3D" id="1.25.40.410">
    <property type="match status" value="1"/>
</dbReference>
<dbReference type="Proteomes" id="UP001159427">
    <property type="component" value="Unassembled WGS sequence"/>
</dbReference>
<evidence type="ECO:0000256" key="5">
    <source>
        <dbReference type="ARBA" id="ARBA00022658"/>
    </source>
</evidence>
<dbReference type="Pfam" id="PF07653">
    <property type="entry name" value="SH3_2"/>
    <property type="match status" value="1"/>
</dbReference>
<feature type="compositionally biased region" description="Basic and acidic residues" evidence="8">
    <location>
        <begin position="2175"/>
        <end position="2185"/>
    </location>
</feature>
<dbReference type="Gene3D" id="2.30.30.40">
    <property type="entry name" value="SH3 Domains"/>
    <property type="match status" value="1"/>
</dbReference>
<feature type="compositionally biased region" description="Low complexity" evidence="8">
    <location>
        <begin position="2161"/>
        <end position="2172"/>
    </location>
</feature>
<evidence type="ECO:0000259" key="11">
    <source>
        <dbReference type="PROSITE" id="PS51651"/>
    </source>
</evidence>
<feature type="compositionally biased region" description="Polar residues" evidence="8">
    <location>
        <begin position="2044"/>
        <end position="2061"/>
    </location>
</feature>
<gene>
    <name evidence="12" type="ORF">PEVE_00000160</name>
</gene>
<feature type="region of interest" description="Disordered" evidence="8">
    <location>
        <begin position="2044"/>
        <end position="2185"/>
    </location>
</feature>
<evidence type="ECO:0000256" key="1">
    <source>
        <dbReference type="ARBA" id="ARBA00004496"/>
    </source>
</evidence>
<dbReference type="InterPro" id="IPR056372">
    <property type="entry name" value="TPR_DOCK"/>
</dbReference>
<dbReference type="Pfam" id="PF06920">
    <property type="entry name" value="DHR-2_Lobe_A"/>
    <property type="match status" value="1"/>
</dbReference>
<dbReference type="PROSITE" id="PS51651">
    <property type="entry name" value="DOCKER"/>
    <property type="match status" value="1"/>
</dbReference>
<dbReference type="InterPro" id="IPR027357">
    <property type="entry name" value="DOCKER_dom"/>
</dbReference>
<keyword evidence="2 6" id="KW-0728">SH3 domain</keyword>
<evidence type="ECO:0000313" key="13">
    <source>
        <dbReference type="Proteomes" id="UP001159427"/>
    </source>
</evidence>
<feature type="compositionally biased region" description="Basic and acidic residues" evidence="8">
    <location>
        <begin position="1987"/>
        <end position="2002"/>
    </location>
</feature>
<dbReference type="Gene3D" id="1.20.58.740">
    <property type="match status" value="1"/>
</dbReference>
<dbReference type="InterPro" id="IPR032376">
    <property type="entry name" value="DOCK_N"/>
</dbReference>
<evidence type="ECO:0000256" key="4">
    <source>
        <dbReference type="ARBA" id="ARBA00022553"/>
    </source>
</evidence>
<keyword evidence="4" id="KW-0597">Phosphoprotein</keyword>
<dbReference type="Pfam" id="PF14429">
    <property type="entry name" value="DOCK-C2"/>
    <property type="match status" value="1"/>
</dbReference>
<evidence type="ECO:0000256" key="8">
    <source>
        <dbReference type="SAM" id="MobiDB-lite"/>
    </source>
</evidence>
<keyword evidence="3" id="KW-0963">Cytoplasm</keyword>
<dbReference type="PANTHER" id="PTHR45653">
    <property type="entry name" value="DEDICATOR OF CYTOKINESIS"/>
    <property type="match status" value="1"/>
</dbReference>
<comment type="similarity">
    <text evidence="7">Belongs to the DOCK family.</text>
</comment>
<dbReference type="InterPro" id="IPR043162">
    <property type="entry name" value="DOCK_C_lobe_C"/>
</dbReference>
<evidence type="ECO:0000259" key="10">
    <source>
        <dbReference type="PROSITE" id="PS51650"/>
    </source>
</evidence>
<feature type="domain" description="SH3" evidence="9">
    <location>
        <begin position="8"/>
        <end position="69"/>
    </location>
</feature>
<dbReference type="EMBL" id="CALNXI010000010">
    <property type="protein sequence ID" value="CAH3014484.1"/>
    <property type="molecule type" value="Genomic_DNA"/>
</dbReference>
<sequence length="2185" mass="246097">MEAWKATTDAKYGVVVYNFDGNVTHGLRLTIGETVHIFEECSGWYRGCTLRNKSVKGIFPTTYVHIKACTVENAGTPMESVVSKEDATVKELTLILREWLVNWKQLYKKHEVHLFQALRQIMEELVKCRQDLLSGTLTQDQMDEIKKRAIRKIDWGNSKMGLDLIPRVDGEVVDADSTSVVELYKVHVSSAEANLQASARGNFKKKPSRVMTVMHHAFLNVNSFVCNVDERCQVFFSIYDAREGRFISERFLVSISKSDSTQSLNKSDSSQRINQVQKIDNSACVFTDLGSKDINADAYLVAHIVRIGRMLIDTSSKKVSSTSYRRPYGCAVLDIVDILLGREEQLAEKEFNMPIFTCGDSDFWTVHDSIIKKQTSKYSATSSSAGIFVSLRMFHGDLDKVQHENPLLVPKGIPVVRKLGFPDVIMPGDIRNDVYVTLERGEFEKGSGKTTSRNVEVSMCVVGPKGKVIEDCVFLGAGGYSVTEYESIIFYHNSNPKWNETIKVQLPFDKFLGAHLKFGFRHLAKFEEKNKADKTFGFSFVSLMRADGTTIPDGGHELCVYKYDANCFYDSKTYLHMPSNAQQMINHTNSSSDRLVRNTKDSFFLKTIVCSTKLTQNVDLVGLLRWKAKKREIPKVLTSLLKIDGEEIVKFLQDIFDALFAILNESAEQYGTLVFRALVFIICLLSAAKYQHFRGVLTTYIEKHFSATMAHKKLISCLRQALFFTGENDKMDNLKNTMTALEYLFKFIIQSRMMLISMHRERDAATQEAFREDLYSVFTDLNNLMSSRLPDVTAKSLAVQHFPGIYEDALKVFTSEELSTIAKQFLVSAAGDHKALASSKLQFIDATVKSSLFGHQESRTILIPVLVASLQKQLVQKQDMKTCAEILGSMLTTLQTEATRGPIEEDVYLIAKALLQPVFQTVMTVDRTSELARHFLSVLTNLLWIMTEEHYQRFLKEFSSNKELKDFLMNVFVVFTEIVKRGIFLKDWIVIIVLGNSVILRAIQNFSQALLDNFSGEENFDYQLWNNYFNLSVFFLTQSHLQLESFTEVKKHKIIDRYGDMRQVMGFEIVTMWQSLGSFQTHFMLSLVCPFLEMTLVPERELRKATLPIFYDMVLCELKTKGCATMVETKIVNELDRLVSVDKKGDKEYKKLFKQILTEKFEENFVFSSEGIAFVNRVTDLLKLLLEYRRVSAEELDDREQKMSCLVNLLEFYKKIDREDMYIRCIERLCDLHITANNFTEAGFTVLKHAELLEWSDVVIKDSPDAQTQFQLKEKLYLDAIDFLDKGKTWEKAIELCKELAEQYQSYLYDYMKLANILKKQAKFFDNIMKQVRPEPEYFRVGFYGKGFPSSVRNKALVYRGQEYERIGSFNQRMQAQFADAQMMDKNTPPDDDVLESDKQYLQCCRVIPISEHEERFIGKAVDDKIAGYYRVNDVKRFTNSRPLRPGSEDFANLWLERTTYVTAVPMPGILRWSQIISSESVEISPVVNAVETMESKNNELERVIARIQSDLTQSINPLSMILNGIIDAAVMGGIAKYEEAFFIPEYLQKNPTHKEIVDRLKRTMEKQVTILEKGLKLHDQLATKDLRPFHQKLETCFAEMQARVTGKEKKPPRPKDLPLPPIPPSPSLRIKKDERKHSLPGDFQRDVNSGTNSKPTRRQSEMTSPRKSMWYPKEEKEEQQTRKISGSKSLDALTEIDESAPPVPKKGSKSDISSPDSPETVPRRAGLVKQKSLQRSSSPASLIRAATSPLQDNREISPALPPKRKSIYASSPAESSSTPIPPPLPSRSSGGLPTTFAVNGSGTVDETKAERPAEQDNLPALPPKKSVSRMSAEVDLSPVSQRRSTIATPENSSSLAPELPEKRKSYASTASSRASSVFSDPPSDPTCPLSPLSPSGEFVDSLGNTIPNPFPPESRGSSVSSESTLLATNSRPGVGDFASPSSNGHSYVSPPTSPRVPYDIVSSPSQSVASWVSESSYYSASSSFDAEDRSPKSPPLPKRDFLAGTMPMSSTPRNIDFFSRSVPTVIDSSPPLVPVKNRLTYSSSVDSRFISETTSSNTNPEMRFMSRDEPTTKPRTPVPIPRRGTVGSSSRPGLLSRSASDASGQRLHLEGSGQERVPPPVKPRMSLQFTSDQGLKTPPPKPPRPSQSSTPRAPPPKPKPYASKSAGSSPASKRKAENAEGKET</sequence>
<dbReference type="InterPro" id="IPR046769">
    <property type="entry name" value="DOCKER_Lobe_A"/>
</dbReference>
<evidence type="ECO:0000256" key="7">
    <source>
        <dbReference type="PROSITE-ProRule" id="PRU00983"/>
    </source>
</evidence>
<evidence type="ECO:0000256" key="3">
    <source>
        <dbReference type="ARBA" id="ARBA00022490"/>
    </source>
</evidence>
<feature type="domain" description="DOCKER" evidence="11">
    <location>
        <begin position="1213"/>
        <end position="1614"/>
    </location>
</feature>
<dbReference type="Pfam" id="PF20422">
    <property type="entry name" value="DHR-2_Lobe_B"/>
    <property type="match status" value="1"/>
</dbReference>
<name>A0ABN8LHR0_9CNID</name>
<dbReference type="InterPro" id="IPR027007">
    <property type="entry name" value="C2_DOCK-type_domain"/>
</dbReference>
<feature type="region of interest" description="Disordered" evidence="8">
    <location>
        <begin position="1604"/>
        <end position="1962"/>
    </location>
</feature>
<feature type="compositionally biased region" description="Polar residues" evidence="8">
    <location>
        <begin position="1732"/>
        <end position="1741"/>
    </location>
</feature>
<dbReference type="PANTHER" id="PTHR45653:SF12">
    <property type="entry name" value="SPONGE, ISOFORM E"/>
    <property type="match status" value="1"/>
</dbReference>
<feature type="compositionally biased region" description="Low complexity" evidence="8">
    <location>
        <begin position="1867"/>
        <end position="1882"/>
    </location>
</feature>
<feature type="compositionally biased region" description="Basic and acidic residues" evidence="8">
    <location>
        <begin position="1673"/>
        <end position="1682"/>
    </location>
</feature>
<dbReference type="CDD" id="cd11872">
    <property type="entry name" value="SH3_DOCK_AB"/>
    <property type="match status" value="1"/>
</dbReference>
<dbReference type="InterPro" id="IPR043161">
    <property type="entry name" value="DOCK_C_lobe_A"/>
</dbReference>
<dbReference type="InterPro" id="IPR026791">
    <property type="entry name" value="DOCK"/>
</dbReference>
<dbReference type="InterPro" id="IPR036028">
    <property type="entry name" value="SH3-like_dom_sf"/>
</dbReference>
<dbReference type="InterPro" id="IPR035892">
    <property type="entry name" value="C2_domain_sf"/>
</dbReference>
<feature type="compositionally biased region" description="Low complexity" evidence="8">
    <location>
        <begin position="1915"/>
        <end position="1924"/>
    </location>
</feature>
<dbReference type="Gene3D" id="2.60.40.150">
    <property type="entry name" value="C2 domain"/>
    <property type="match status" value="1"/>
</dbReference>
<dbReference type="PROSITE" id="PS51650">
    <property type="entry name" value="C2_DOCK"/>
    <property type="match status" value="1"/>
</dbReference>
<feature type="region of interest" description="Disordered" evidence="8">
    <location>
        <begin position="1983"/>
        <end position="2016"/>
    </location>
</feature>
<feature type="compositionally biased region" description="Pro residues" evidence="8">
    <location>
        <begin position="1618"/>
        <end position="1627"/>
    </location>
</feature>
<comment type="subcellular location">
    <subcellularLocation>
        <location evidence="1">Cytoplasm</location>
    </subcellularLocation>
</comment>
<dbReference type="Pfam" id="PF23554">
    <property type="entry name" value="TPR_DOCK"/>
    <property type="match status" value="1"/>
</dbReference>
<feature type="compositionally biased region" description="Basic and acidic residues" evidence="8">
    <location>
        <begin position="1806"/>
        <end position="1815"/>
    </location>
</feature>
<evidence type="ECO:0000256" key="2">
    <source>
        <dbReference type="ARBA" id="ARBA00022443"/>
    </source>
</evidence>
<dbReference type="SUPFAM" id="SSF50044">
    <property type="entry name" value="SH3-domain"/>
    <property type="match status" value="1"/>
</dbReference>
<dbReference type="PROSITE" id="PS50002">
    <property type="entry name" value="SH3"/>
    <property type="match status" value="1"/>
</dbReference>
<evidence type="ECO:0000259" key="9">
    <source>
        <dbReference type="PROSITE" id="PS50002"/>
    </source>
</evidence>
<proteinExistence type="inferred from homology"/>
<dbReference type="InterPro" id="IPR046773">
    <property type="entry name" value="DOCKER_Lobe_C"/>
</dbReference>
<keyword evidence="13" id="KW-1185">Reference proteome</keyword>
<accession>A0ABN8LHR0</accession>
<feature type="compositionally biased region" description="Low complexity" evidence="8">
    <location>
        <begin position="2088"/>
        <end position="2101"/>
    </location>
</feature>
<keyword evidence="5" id="KW-0344">Guanine-nucleotide releasing factor</keyword>